<dbReference type="InterPro" id="IPR002524">
    <property type="entry name" value="Cation_efflux"/>
</dbReference>
<dbReference type="AlphaFoldDB" id="A0AAU7ARG1"/>
<proteinExistence type="inferred from homology"/>
<feature type="transmembrane region" description="Helical" evidence="7">
    <location>
        <begin position="94"/>
        <end position="113"/>
    </location>
</feature>
<reference evidence="9" key="1">
    <citation type="submission" date="2022-12" db="EMBL/GenBank/DDBJ databases">
        <title>Paraconexibacter alkalitolerans sp. nov. and Baekduia alba sp. nov., isolated from soil and emended description of the genera Paraconexibacter (Chun et al., 2020) and Baekduia (An et al., 2020).</title>
        <authorList>
            <person name="Vieira S."/>
            <person name="Huber K.J."/>
            <person name="Geppert A."/>
            <person name="Wolf J."/>
            <person name="Neumann-Schaal M."/>
            <person name="Muesken M."/>
            <person name="Overmann J."/>
        </authorList>
    </citation>
    <scope>NUCLEOTIDE SEQUENCE</scope>
    <source>
        <strain evidence="9">AEG42_29</strain>
    </source>
</reference>
<dbReference type="Pfam" id="PF01545">
    <property type="entry name" value="Cation_efflux"/>
    <property type="match status" value="1"/>
</dbReference>
<feature type="domain" description="Cation efflux protein transmembrane" evidence="8">
    <location>
        <begin position="37"/>
        <end position="207"/>
    </location>
</feature>
<dbReference type="GO" id="GO:0008324">
    <property type="term" value="F:monoatomic cation transmembrane transporter activity"/>
    <property type="evidence" value="ECO:0007669"/>
    <property type="project" value="InterPro"/>
</dbReference>
<sequence>MSAHGHSHHASGHGHSHGLVERSIVRSREGLRAVGWSLLVLLITAALQSVVFVVTGSVALLADLIHNFGDALTAVPLAIAFWMRSLVAEKRAGYFVVATIFLSACVAGVEAVVRLLDPQNLDHLWALAAAGAIGFAGNEIAAQVRLRAGRRLDSPALVADGNHARVDGWVSLSVIASAAVVAAGFPLGDPLIGLVITLVILRITWQSIQTIKGHPGHAVAEATGGHGR</sequence>
<evidence type="ECO:0000256" key="3">
    <source>
        <dbReference type="ARBA" id="ARBA00022448"/>
    </source>
</evidence>
<evidence type="ECO:0000256" key="5">
    <source>
        <dbReference type="ARBA" id="ARBA00022989"/>
    </source>
</evidence>
<comment type="subcellular location">
    <subcellularLocation>
        <location evidence="1">Membrane</location>
        <topology evidence="1">Multi-pass membrane protein</topology>
    </subcellularLocation>
</comment>
<comment type="similarity">
    <text evidence="2">Belongs to the cation diffusion facilitator (CDF) transporter (TC 2.A.4) family.</text>
</comment>
<feature type="transmembrane region" description="Helical" evidence="7">
    <location>
        <begin position="64"/>
        <end position="82"/>
    </location>
</feature>
<evidence type="ECO:0000256" key="1">
    <source>
        <dbReference type="ARBA" id="ARBA00004141"/>
    </source>
</evidence>
<keyword evidence="3" id="KW-0813">Transport</keyword>
<accession>A0AAU7ARG1</accession>
<keyword evidence="5 7" id="KW-1133">Transmembrane helix</keyword>
<evidence type="ECO:0000256" key="7">
    <source>
        <dbReference type="SAM" id="Phobius"/>
    </source>
</evidence>
<dbReference type="SUPFAM" id="SSF161111">
    <property type="entry name" value="Cation efflux protein transmembrane domain-like"/>
    <property type="match status" value="1"/>
</dbReference>
<gene>
    <name evidence="9" type="ORF">DSM112329_00779</name>
</gene>
<dbReference type="EMBL" id="CP114014">
    <property type="protein sequence ID" value="XAY03953.1"/>
    <property type="molecule type" value="Genomic_DNA"/>
</dbReference>
<keyword evidence="4 7" id="KW-0812">Transmembrane</keyword>
<evidence type="ECO:0000313" key="9">
    <source>
        <dbReference type="EMBL" id="XAY03953.1"/>
    </source>
</evidence>
<evidence type="ECO:0000256" key="6">
    <source>
        <dbReference type="ARBA" id="ARBA00023136"/>
    </source>
</evidence>
<evidence type="ECO:0000259" key="8">
    <source>
        <dbReference type="Pfam" id="PF01545"/>
    </source>
</evidence>
<keyword evidence="6 7" id="KW-0472">Membrane</keyword>
<dbReference type="InterPro" id="IPR058533">
    <property type="entry name" value="Cation_efflux_TM"/>
</dbReference>
<dbReference type="PANTHER" id="PTHR43840:SF15">
    <property type="entry name" value="MITOCHONDRIAL METAL TRANSPORTER 1-RELATED"/>
    <property type="match status" value="1"/>
</dbReference>
<protein>
    <submittedName>
        <fullName evidence="9">Cation efflux system protein</fullName>
    </submittedName>
</protein>
<dbReference type="KEGG" id="parq:DSM112329_00779"/>
<dbReference type="Gene3D" id="1.20.1510.10">
    <property type="entry name" value="Cation efflux protein transmembrane domain"/>
    <property type="match status" value="1"/>
</dbReference>
<name>A0AAU7ARG1_9ACTN</name>
<evidence type="ECO:0000256" key="2">
    <source>
        <dbReference type="ARBA" id="ARBA00008114"/>
    </source>
</evidence>
<organism evidence="9">
    <name type="scientific">Paraconexibacter sp. AEG42_29</name>
    <dbReference type="NCBI Taxonomy" id="2997339"/>
    <lineage>
        <taxon>Bacteria</taxon>
        <taxon>Bacillati</taxon>
        <taxon>Actinomycetota</taxon>
        <taxon>Thermoleophilia</taxon>
        <taxon>Solirubrobacterales</taxon>
        <taxon>Paraconexibacteraceae</taxon>
        <taxon>Paraconexibacter</taxon>
    </lineage>
</organism>
<dbReference type="NCBIfam" id="TIGR01297">
    <property type="entry name" value="CDF"/>
    <property type="match status" value="1"/>
</dbReference>
<dbReference type="PANTHER" id="PTHR43840">
    <property type="entry name" value="MITOCHONDRIAL METAL TRANSPORTER 1-RELATED"/>
    <property type="match status" value="1"/>
</dbReference>
<feature type="transmembrane region" description="Helical" evidence="7">
    <location>
        <begin position="33"/>
        <end position="58"/>
    </location>
</feature>
<dbReference type="InterPro" id="IPR050291">
    <property type="entry name" value="CDF_Transporter"/>
</dbReference>
<dbReference type="GO" id="GO:0016020">
    <property type="term" value="C:membrane"/>
    <property type="evidence" value="ECO:0007669"/>
    <property type="project" value="UniProtKB-SubCell"/>
</dbReference>
<dbReference type="InterPro" id="IPR027469">
    <property type="entry name" value="Cation_efflux_TMD_sf"/>
</dbReference>
<evidence type="ECO:0000256" key="4">
    <source>
        <dbReference type="ARBA" id="ARBA00022692"/>
    </source>
</evidence>